<proteinExistence type="predicted"/>
<gene>
    <name evidence="1" type="ORF">NYG90_07465</name>
</gene>
<organism evidence="1 2">
    <name type="scientific">Helicobacter zhangjianzhongii</name>
    <dbReference type="NCBI Taxonomy" id="2974574"/>
    <lineage>
        <taxon>Bacteria</taxon>
        <taxon>Pseudomonadati</taxon>
        <taxon>Campylobacterota</taxon>
        <taxon>Epsilonproteobacteria</taxon>
        <taxon>Campylobacterales</taxon>
        <taxon>Helicobacteraceae</taxon>
        <taxon>Helicobacter</taxon>
    </lineage>
</organism>
<evidence type="ECO:0000313" key="1">
    <source>
        <dbReference type="EMBL" id="MDL0082505.1"/>
    </source>
</evidence>
<name>A0ACC6FTQ0_9HELI</name>
<sequence>MDLLIEALELDSIHSPYPRAFVEFGVQDYTESNTRYLLKKRNFMGFIMDGSATHIESIKQDGIYWKHDLEAQCAFITKDNINTLIKQWLDSRKLDNIAILSIDIDGVDYFVWEAIECVKPAIVVVEYNALFGESLCVSVPYRADFDRFLAHHSGLYFGASIKALISLGKSKGYIFAGADSSGTNAFFIHQSLESKLPFSTAPLQEYCSTHHARQSRDTFGNLSFLQGDERLKAIKHLPLHTCKDFSH</sequence>
<accession>A0ACC6FTQ0</accession>
<protein>
    <submittedName>
        <fullName evidence="1">Uncharacterized protein</fullName>
    </submittedName>
</protein>
<reference evidence="1 2" key="1">
    <citation type="journal article" date="2023" name="Microorganisms">
        <title>Isolation and Genomic Characteristics of Cat-Borne Campylobacter felis sp. nov. and Sheep-Borne Campylobacter ovis sp. nov.</title>
        <authorList>
            <person name="Wang H."/>
            <person name="Li Y."/>
            <person name="Gu Y."/>
            <person name="Zhou G."/>
            <person name="Chen X."/>
            <person name="Zhang X."/>
            <person name="Shao Z."/>
            <person name="Zhang J."/>
            <person name="Zhang M."/>
        </authorList>
    </citation>
    <scope>NUCLEOTIDE SEQUENCE [LARGE SCALE GENOMIC DNA]</scope>
    <source>
        <strain evidence="1 2">XJK30-2</strain>
    </source>
</reference>
<dbReference type="EMBL" id="JANURN010000006">
    <property type="protein sequence ID" value="MDL0082505.1"/>
    <property type="molecule type" value="Genomic_DNA"/>
</dbReference>
<keyword evidence="2" id="KW-1185">Reference proteome</keyword>
<comment type="caution">
    <text evidence="1">The sequence shown here is derived from an EMBL/GenBank/DDBJ whole genome shotgun (WGS) entry which is preliminary data.</text>
</comment>
<dbReference type="Proteomes" id="UP001173802">
    <property type="component" value="Unassembled WGS sequence"/>
</dbReference>
<evidence type="ECO:0000313" key="2">
    <source>
        <dbReference type="Proteomes" id="UP001173802"/>
    </source>
</evidence>